<dbReference type="AlphaFoldDB" id="A0A3M7P358"/>
<evidence type="ECO:0000313" key="2">
    <source>
        <dbReference type="Proteomes" id="UP000276133"/>
    </source>
</evidence>
<dbReference type="Proteomes" id="UP000276133">
    <property type="component" value="Unassembled WGS sequence"/>
</dbReference>
<sequence>MLTGAEKLAVENRSMLRITLSRKAFAERRHIKCTNKKYSDRPTSWSIEKLAKLKKLTNNRKEETCEKIQCSSFFH</sequence>
<name>A0A3M7P358_BRAPC</name>
<evidence type="ECO:0000313" key="1">
    <source>
        <dbReference type="EMBL" id="RMZ93270.1"/>
    </source>
</evidence>
<gene>
    <name evidence="1" type="ORF">BpHYR1_032058</name>
</gene>
<proteinExistence type="predicted"/>
<comment type="caution">
    <text evidence="1">The sequence shown here is derived from an EMBL/GenBank/DDBJ whole genome shotgun (WGS) entry which is preliminary data.</text>
</comment>
<protein>
    <submittedName>
        <fullName evidence="1">Uncharacterized protein</fullName>
    </submittedName>
</protein>
<dbReference type="EMBL" id="REGN01013940">
    <property type="protein sequence ID" value="RMZ93270.1"/>
    <property type="molecule type" value="Genomic_DNA"/>
</dbReference>
<accession>A0A3M7P358</accession>
<keyword evidence="2" id="KW-1185">Reference proteome</keyword>
<reference evidence="1 2" key="1">
    <citation type="journal article" date="2018" name="Sci. Rep.">
        <title>Genomic signatures of local adaptation to the degree of environmental predictability in rotifers.</title>
        <authorList>
            <person name="Franch-Gras L."/>
            <person name="Hahn C."/>
            <person name="Garcia-Roger E.M."/>
            <person name="Carmona M.J."/>
            <person name="Serra M."/>
            <person name="Gomez A."/>
        </authorList>
    </citation>
    <scope>NUCLEOTIDE SEQUENCE [LARGE SCALE GENOMIC DNA]</scope>
    <source>
        <strain evidence="1">HYR1</strain>
    </source>
</reference>
<organism evidence="1 2">
    <name type="scientific">Brachionus plicatilis</name>
    <name type="common">Marine rotifer</name>
    <name type="synonym">Brachionus muelleri</name>
    <dbReference type="NCBI Taxonomy" id="10195"/>
    <lineage>
        <taxon>Eukaryota</taxon>
        <taxon>Metazoa</taxon>
        <taxon>Spiralia</taxon>
        <taxon>Gnathifera</taxon>
        <taxon>Rotifera</taxon>
        <taxon>Eurotatoria</taxon>
        <taxon>Monogononta</taxon>
        <taxon>Pseudotrocha</taxon>
        <taxon>Ploima</taxon>
        <taxon>Brachionidae</taxon>
        <taxon>Brachionus</taxon>
    </lineage>
</organism>